<protein>
    <submittedName>
        <fullName evidence="2">Uncharacterized protein</fullName>
    </submittedName>
</protein>
<gene>
    <name evidence="2" type="ORF">Q8F55_006245</name>
</gene>
<organism evidence="2 3">
    <name type="scientific">Vanrija albida</name>
    <dbReference type="NCBI Taxonomy" id="181172"/>
    <lineage>
        <taxon>Eukaryota</taxon>
        <taxon>Fungi</taxon>
        <taxon>Dikarya</taxon>
        <taxon>Basidiomycota</taxon>
        <taxon>Agaricomycotina</taxon>
        <taxon>Tremellomycetes</taxon>
        <taxon>Trichosporonales</taxon>
        <taxon>Trichosporonaceae</taxon>
        <taxon>Vanrija</taxon>
    </lineage>
</organism>
<evidence type="ECO:0000256" key="1">
    <source>
        <dbReference type="SAM" id="MobiDB-lite"/>
    </source>
</evidence>
<evidence type="ECO:0000313" key="3">
    <source>
        <dbReference type="Proteomes" id="UP001565368"/>
    </source>
</evidence>
<accession>A0ABR3PWK6</accession>
<evidence type="ECO:0000313" key="2">
    <source>
        <dbReference type="EMBL" id="KAL1406836.1"/>
    </source>
</evidence>
<dbReference type="Proteomes" id="UP001565368">
    <property type="component" value="Unassembled WGS sequence"/>
</dbReference>
<reference evidence="2 3" key="1">
    <citation type="submission" date="2023-08" db="EMBL/GenBank/DDBJ databases">
        <title>Annotated Genome Sequence of Vanrija albida AlHP1.</title>
        <authorList>
            <person name="Herzog R."/>
        </authorList>
    </citation>
    <scope>NUCLEOTIDE SEQUENCE [LARGE SCALE GENOMIC DNA]</scope>
    <source>
        <strain evidence="2 3">AlHP1</strain>
    </source>
</reference>
<proteinExistence type="predicted"/>
<dbReference type="EMBL" id="JBBXJM010000005">
    <property type="protein sequence ID" value="KAL1406836.1"/>
    <property type="molecule type" value="Genomic_DNA"/>
</dbReference>
<dbReference type="GeneID" id="95987288"/>
<sequence>MLSFSDKSSEKSAETPSEKAQKLKDRFRDKYEEFEATSPREHEINLTNSDAASAFTYLAAKEYKLYTADARRPGVSQRDRIIREIVGPIVEREFTQRNLYYLDKKTVVEYTVKNVDKVEKKVHRSTLVGTRRKVLNRVSETLFA</sequence>
<comment type="caution">
    <text evidence="2">The sequence shown here is derived from an EMBL/GenBank/DDBJ whole genome shotgun (WGS) entry which is preliminary data.</text>
</comment>
<name>A0ABR3PWK6_9TREE</name>
<feature type="compositionally biased region" description="Basic and acidic residues" evidence="1">
    <location>
        <begin position="7"/>
        <end position="25"/>
    </location>
</feature>
<keyword evidence="3" id="KW-1185">Reference proteome</keyword>
<feature type="region of interest" description="Disordered" evidence="1">
    <location>
        <begin position="1"/>
        <end position="25"/>
    </location>
</feature>
<dbReference type="RefSeq" id="XP_069206780.1">
    <property type="nucleotide sequence ID" value="XM_069354709.1"/>
</dbReference>